<dbReference type="OrthoDB" id="5297955at2"/>
<dbReference type="SMART" id="SM00978">
    <property type="entry name" value="Tim44"/>
    <property type="match status" value="1"/>
</dbReference>
<feature type="chain" id="PRO_5016262534" evidence="3">
    <location>
        <begin position="28"/>
        <end position="301"/>
    </location>
</feature>
<evidence type="ECO:0000256" key="1">
    <source>
        <dbReference type="SAM" id="MobiDB-lite"/>
    </source>
</evidence>
<dbReference type="PANTHER" id="PTHR41542:SF1">
    <property type="entry name" value="BLL5807 PROTEIN"/>
    <property type="match status" value="1"/>
</dbReference>
<proteinExistence type="predicted"/>
<evidence type="ECO:0000313" key="5">
    <source>
        <dbReference type="EMBL" id="BBD09179.1"/>
    </source>
</evidence>
<organism evidence="5 6">
    <name type="scientific">Desulfovibrio ferrophilus</name>
    <dbReference type="NCBI Taxonomy" id="241368"/>
    <lineage>
        <taxon>Bacteria</taxon>
        <taxon>Pseudomonadati</taxon>
        <taxon>Thermodesulfobacteriota</taxon>
        <taxon>Desulfovibrionia</taxon>
        <taxon>Desulfovibrionales</taxon>
        <taxon>Desulfovibrionaceae</taxon>
        <taxon>Desulfovibrio</taxon>
    </lineage>
</organism>
<evidence type="ECO:0000256" key="2">
    <source>
        <dbReference type="SAM" id="Phobius"/>
    </source>
</evidence>
<name>A0A2Z6B0Y9_9BACT</name>
<dbReference type="EMBL" id="AP017378">
    <property type="protein sequence ID" value="BBD09179.1"/>
    <property type="molecule type" value="Genomic_DNA"/>
</dbReference>
<protein>
    <submittedName>
        <fullName evidence="5">Import inner membrane translocase subunit Tim44</fullName>
    </submittedName>
</protein>
<dbReference type="Proteomes" id="UP000269883">
    <property type="component" value="Chromosome"/>
</dbReference>
<reference evidence="5 6" key="1">
    <citation type="journal article" date="2018" name="Sci. Adv.">
        <title>Multi-heme cytochromes provide a pathway for survival in energy-limited environments.</title>
        <authorList>
            <person name="Deng X."/>
            <person name="Dohmae N."/>
            <person name="Nealson K.H."/>
            <person name="Hashimoto K."/>
            <person name="Okamoto A."/>
        </authorList>
    </citation>
    <scope>NUCLEOTIDE SEQUENCE [LARGE SCALE GENOMIC DNA]</scope>
    <source>
        <strain evidence="5 6">IS5</strain>
    </source>
</reference>
<evidence type="ECO:0000256" key="3">
    <source>
        <dbReference type="SAM" id="SignalP"/>
    </source>
</evidence>
<dbReference type="InterPro" id="IPR032710">
    <property type="entry name" value="NTF2-like_dom_sf"/>
</dbReference>
<feature type="compositionally biased region" description="Gly residues" evidence="1">
    <location>
        <begin position="131"/>
        <end position="143"/>
    </location>
</feature>
<keyword evidence="2" id="KW-0812">Transmembrane</keyword>
<accession>A0A2Z6B0Y9</accession>
<keyword evidence="2" id="KW-1133">Transmembrane helix</keyword>
<feature type="region of interest" description="Disordered" evidence="1">
    <location>
        <begin position="38"/>
        <end position="71"/>
    </location>
</feature>
<feature type="domain" description="Tim44-like" evidence="4">
    <location>
        <begin position="168"/>
        <end position="298"/>
    </location>
</feature>
<keyword evidence="3" id="KW-0732">Signal</keyword>
<keyword evidence="2" id="KW-0472">Membrane</keyword>
<sequence>MRTAIKFMIVPLLLVALIAMDAGFADAKRFGGGRSFGGSRSFSKSYSKPVSPTKQGTAGSTATQGTQRPSRFGGMGGMFGGLLAGTLLGSMFFGHPFAGGGMMDILLIGGLIFLAMKLFRRRRPAPQVAGGRSGGMSYGGGGPQPHEDSSMQRQAHGAWGGLGSTQGAAESAPELDLPAGFDTDEFLEGAKLAFNRLQASWDSRDMDDISQFTTGAVLNEIKSQAAQDPGPSRTEILMVNARLLEVKQEGGATLATVYFDALMREDTSGGSEQVREVWHFKQDDTVQGGMWLVDGLQQLEN</sequence>
<dbReference type="InterPro" id="IPR007379">
    <property type="entry name" value="Tim44-like_dom"/>
</dbReference>
<feature type="transmembrane region" description="Helical" evidence="2">
    <location>
        <begin position="97"/>
        <end position="116"/>
    </location>
</feature>
<dbReference type="AlphaFoldDB" id="A0A2Z6B0Y9"/>
<feature type="compositionally biased region" description="Low complexity" evidence="1">
    <location>
        <begin position="38"/>
        <end position="67"/>
    </location>
</feature>
<feature type="signal peptide" evidence="3">
    <location>
        <begin position="1"/>
        <end position="27"/>
    </location>
</feature>
<evidence type="ECO:0000259" key="4">
    <source>
        <dbReference type="SMART" id="SM00978"/>
    </source>
</evidence>
<feature type="region of interest" description="Disordered" evidence="1">
    <location>
        <begin position="126"/>
        <end position="171"/>
    </location>
</feature>
<dbReference type="KEGG" id="dfl:DFE_2453"/>
<dbReference type="SUPFAM" id="SSF54427">
    <property type="entry name" value="NTF2-like"/>
    <property type="match status" value="1"/>
</dbReference>
<dbReference type="PANTHER" id="PTHR41542">
    <property type="entry name" value="BLL5807 PROTEIN"/>
    <property type="match status" value="1"/>
</dbReference>
<dbReference type="Pfam" id="PF04280">
    <property type="entry name" value="Tim44"/>
    <property type="match status" value="1"/>
</dbReference>
<gene>
    <name evidence="5" type="ORF">DFE_2453</name>
</gene>
<dbReference type="RefSeq" id="WP_126379930.1">
    <property type="nucleotide sequence ID" value="NZ_AP017378.1"/>
</dbReference>
<keyword evidence="6" id="KW-1185">Reference proteome</keyword>
<evidence type="ECO:0000313" key="6">
    <source>
        <dbReference type="Proteomes" id="UP000269883"/>
    </source>
</evidence>